<organism evidence="1 2">
    <name type="scientific">Bilifractor porci</name>
    <dbReference type="NCBI Taxonomy" id="2606636"/>
    <lineage>
        <taxon>Bacteria</taxon>
        <taxon>Bacillati</taxon>
        <taxon>Bacillota</taxon>
        <taxon>Clostridia</taxon>
        <taxon>Lachnospirales</taxon>
        <taxon>Lachnospiraceae</taxon>
        <taxon>Bilifractor</taxon>
    </lineage>
</organism>
<accession>A0A7X2TMU9</accession>
<proteinExistence type="predicted"/>
<dbReference type="RefSeq" id="WP_154457332.1">
    <property type="nucleotide sequence ID" value="NZ_VUMV01000002.1"/>
</dbReference>
<name>A0A7X2TMU9_9FIRM</name>
<reference evidence="1 2" key="1">
    <citation type="submission" date="2019-08" db="EMBL/GenBank/DDBJ databases">
        <title>In-depth cultivation of the pig gut microbiome towards novel bacterial diversity and tailored functional studies.</title>
        <authorList>
            <person name="Wylensek D."/>
            <person name="Hitch T.C.A."/>
            <person name="Clavel T."/>
        </authorList>
    </citation>
    <scope>NUCLEOTIDE SEQUENCE [LARGE SCALE GENOMIC DNA]</scope>
    <source>
        <strain evidence="1 2">Oil+RF-744-WCA-WT-13</strain>
    </source>
</reference>
<evidence type="ECO:0000313" key="1">
    <source>
        <dbReference type="EMBL" id="MST81532.1"/>
    </source>
</evidence>
<evidence type="ECO:0000313" key="2">
    <source>
        <dbReference type="Proteomes" id="UP000466864"/>
    </source>
</evidence>
<dbReference type="AlphaFoldDB" id="A0A7X2TMU9"/>
<dbReference type="Proteomes" id="UP000466864">
    <property type="component" value="Unassembled WGS sequence"/>
</dbReference>
<protein>
    <submittedName>
        <fullName evidence="1">ImmA/IrrE family metallo-endopeptidase</fullName>
    </submittedName>
</protein>
<comment type="caution">
    <text evidence="1">The sequence shown here is derived from an EMBL/GenBank/DDBJ whole genome shotgun (WGS) entry which is preliminary data.</text>
</comment>
<gene>
    <name evidence="1" type="ORF">FYJ60_04310</name>
</gene>
<keyword evidence="2" id="KW-1185">Reference proteome</keyword>
<dbReference type="EMBL" id="VUMV01000002">
    <property type="protein sequence ID" value="MST81532.1"/>
    <property type="molecule type" value="Genomic_DNA"/>
</dbReference>
<sequence length="92" mass="10623">MKDHIKILGMTYKVAEVECVNKEEMRKGEINFLTNEIRIDKNMPDDLKEQALIHEVLHAIFDLLGYEDLCTDENKVQGIATALHQVLKENAR</sequence>